<keyword evidence="4" id="KW-1005">Bacterial flagellum biogenesis</keyword>
<keyword evidence="3" id="KW-0678">Repressor</keyword>
<dbReference type="SUPFAM" id="SSF101498">
    <property type="entry name" value="Anti-sigma factor FlgM"/>
    <property type="match status" value="1"/>
</dbReference>
<accession>A0A420EG19</accession>
<evidence type="ECO:0000256" key="1">
    <source>
        <dbReference type="ARBA" id="ARBA00005322"/>
    </source>
</evidence>
<dbReference type="OrthoDB" id="5797147at2"/>
<evidence type="ECO:0000256" key="3">
    <source>
        <dbReference type="ARBA" id="ARBA00022491"/>
    </source>
</evidence>
<evidence type="ECO:0000256" key="4">
    <source>
        <dbReference type="ARBA" id="ARBA00022795"/>
    </source>
</evidence>
<evidence type="ECO:0000256" key="9">
    <source>
        <dbReference type="SAM" id="MobiDB-lite"/>
    </source>
</evidence>
<dbReference type="InterPro" id="IPR031316">
    <property type="entry name" value="FlgM_C"/>
</dbReference>
<comment type="caution">
    <text evidence="11">The sequence shown here is derived from an EMBL/GenBank/DDBJ whole genome shotgun (WGS) entry which is preliminary data.</text>
</comment>
<dbReference type="Pfam" id="PF04316">
    <property type="entry name" value="FlgM"/>
    <property type="match status" value="1"/>
</dbReference>
<keyword evidence="11" id="KW-0282">Flagellum</keyword>
<evidence type="ECO:0000256" key="5">
    <source>
        <dbReference type="ARBA" id="ARBA00023015"/>
    </source>
</evidence>
<keyword evidence="5" id="KW-0805">Transcription regulation</keyword>
<keyword evidence="11" id="KW-0969">Cilium</keyword>
<dbReference type="AlphaFoldDB" id="A0A420EG19"/>
<evidence type="ECO:0000313" key="12">
    <source>
        <dbReference type="Proteomes" id="UP000286482"/>
    </source>
</evidence>
<proteinExistence type="inferred from homology"/>
<organism evidence="11 12">
    <name type="scientific">Alginatibacterium sediminis</name>
    <dbReference type="NCBI Taxonomy" id="2164068"/>
    <lineage>
        <taxon>Bacteria</taxon>
        <taxon>Pseudomonadati</taxon>
        <taxon>Pseudomonadota</taxon>
        <taxon>Gammaproteobacteria</taxon>
        <taxon>Alteromonadales</taxon>
        <taxon>Alteromonadaceae</taxon>
        <taxon>Alginatibacterium</taxon>
    </lineage>
</organism>
<dbReference type="InterPro" id="IPR035890">
    <property type="entry name" value="Anti-sigma-28_factor_FlgM_sf"/>
</dbReference>
<evidence type="ECO:0000256" key="7">
    <source>
        <dbReference type="ARBA" id="ARBA00024739"/>
    </source>
</evidence>
<dbReference type="RefSeq" id="WP_120353623.1">
    <property type="nucleotide sequence ID" value="NZ_RAQO01000004.1"/>
</dbReference>
<evidence type="ECO:0000256" key="8">
    <source>
        <dbReference type="ARBA" id="ARBA00030117"/>
    </source>
</evidence>
<evidence type="ECO:0000256" key="2">
    <source>
        <dbReference type="ARBA" id="ARBA00017823"/>
    </source>
</evidence>
<keyword evidence="6" id="KW-0804">Transcription</keyword>
<gene>
    <name evidence="11" type="primary">flgM</name>
    <name evidence="11" type="ORF">DBZ36_03900</name>
</gene>
<feature type="region of interest" description="Disordered" evidence="9">
    <location>
        <begin position="1"/>
        <end position="45"/>
    </location>
</feature>
<dbReference type="GO" id="GO:0044781">
    <property type="term" value="P:bacterial-type flagellum organization"/>
    <property type="evidence" value="ECO:0007669"/>
    <property type="project" value="UniProtKB-KW"/>
</dbReference>
<sequence>MAMNINNLGAGRSVLDNAKVNENRSNDTTSSGKSSGKPAAAQDSVMITEQAQQLHQVQQSLIGEDTSKSARFEQIKAAVADGSYQVNAERVAQKMGGFESQLDTIYG</sequence>
<protein>
    <recommendedName>
        <fullName evidence="2">Negative regulator of flagellin synthesis</fullName>
    </recommendedName>
    <alternativeName>
        <fullName evidence="8">Anti-sigma-28 factor</fullName>
    </alternativeName>
</protein>
<keyword evidence="12" id="KW-1185">Reference proteome</keyword>
<feature type="domain" description="Anti-sigma-28 factor FlgM C-terminal" evidence="10">
    <location>
        <begin position="43"/>
        <end position="95"/>
    </location>
</feature>
<dbReference type="GO" id="GO:0045892">
    <property type="term" value="P:negative regulation of DNA-templated transcription"/>
    <property type="evidence" value="ECO:0007669"/>
    <property type="project" value="InterPro"/>
</dbReference>
<evidence type="ECO:0000259" key="10">
    <source>
        <dbReference type="Pfam" id="PF04316"/>
    </source>
</evidence>
<dbReference type="Proteomes" id="UP000286482">
    <property type="component" value="Unassembled WGS sequence"/>
</dbReference>
<keyword evidence="11" id="KW-0966">Cell projection</keyword>
<dbReference type="InterPro" id="IPR007412">
    <property type="entry name" value="FlgM"/>
</dbReference>
<evidence type="ECO:0000256" key="6">
    <source>
        <dbReference type="ARBA" id="ARBA00023163"/>
    </source>
</evidence>
<reference evidence="11 12" key="1">
    <citation type="submission" date="2018-09" db="EMBL/GenBank/DDBJ databases">
        <authorList>
            <person name="Wang Z."/>
        </authorList>
    </citation>
    <scope>NUCLEOTIDE SEQUENCE [LARGE SCALE GENOMIC DNA]</scope>
    <source>
        <strain evidence="11 12">ALS 81</strain>
    </source>
</reference>
<comment type="similarity">
    <text evidence="1">Belongs to the FlgM family.</text>
</comment>
<feature type="compositionally biased region" description="Low complexity" evidence="9">
    <location>
        <begin position="28"/>
        <end position="37"/>
    </location>
</feature>
<dbReference type="NCBIfam" id="TIGR03824">
    <property type="entry name" value="FlgM_jcvi"/>
    <property type="match status" value="1"/>
</dbReference>
<name>A0A420EG19_9ALTE</name>
<evidence type="ECO:0000313" key="11">
    <source>
        <dbReference type="EMBL" id="RKF19618.1"/>
    </source>
</evidence>
<comment type="function">
    <text evidence="7">Responsible for the coupling of flagellin expression to flagellar assembly by preventing expression of the flagellin genes when a component of the middle class of proteins is defective. It negatively regulates flagellar genes by inhibiting the activity of FliA by directly binding to FliA.</text>
</comment>
<dbReference type="EMBL" id="RAQO01000004">
    <property type="protein sequence ID" value="RKF19618.1"/>
    <property type="molecule type" value="Genomic_DNA"/>
</dbReference>